<keyword evidence="3" id="KW-1185">Reference proteome</keyword>
<dbReference type="EMBL" id="CAXAMM010002481">
    <property type="protein sequence ID" value="CAK8996305.1"/>
    <property type="molecule type" value="Genomic_DNA"/>
</dbReference>
<accession>A0ABP0I192</accession>
<reference evidence="2 3" key="1">
    <citation type="submission" date="2024-02" db="EMBL/GenBank/DDBJ databases">
        <authorList>
            <person name="Chen Y."/>
            <person name="Shah S."/>
            <person name="Dougan E. K."/>
            <person name="Thang M."/>
            <person name="Chan C."/>
        </authorList>
    </citation>
    <scope>NUCLEOTIDE SEQUENCE [LARGE SCALE GENOMIC DNA]</scope>
</reference>
<protein>
    <submittedName>
        <fullName evidence="2">Uncharacterized protein</fullName>
    </submittedName>
</protein>
<comment type="caution">
    <text evidence="2">The sequence shown here is derived from an EMBL/GenBank/DDBJ whole genome shotgun (WGS) entry which is preliminary data.</text>
</comment>
<sequence>METTAMGNKHWSQVPEGHVAVGRPRSGPVLPKVRPIRRVSSAPDLGLDVKTLFDDKVELPGTPPVTPPGILELRMELRVRKEERRPVPSCRKAYCGGLVPLPSLRKGSQVAQPKMLPEELVLKGAKPKKAKKVPIGPTFDPSQLSHFLSSTQESIWRHYFGDAKGHEPPMLEDADRDVTDAVAE</sequence>
<evidence type="ECO:0000313" key="3">
    <source>
        <dbReference type="Proteomes" id="UP001642464"/>
    </source>
</evidence>
<evidence type="ECO:0000313" key="1">
    <source>
        <dbReference type="EMBL" id="CAK8996305.1"/>
    </source>
</evidence>
<organism evidence="2 3">
    <name type="scientific">Durusdinium trenchii</name>
    <dbReference type="NCBI Taxonomy" id="1381693"/>
    <lineage>
        <taxon>Eukaryota</taxon>
        <taxon>Sar</taxon>
        <taxon>Alveolata</taxon>
        <taxon>Dinophyceae</taxon>
        <taxon>Suessiales</taxon>
        <taxon>Symbiodiniaceae</taxon>
        <taxon>Durusdinium</taxon>
    </lineage>
</organism>
<proteinExistence type="predicted"/>
<dbReference type="EMBL" id="CAXAMM010002492">
    <property type="protein sequence ID" value="CAK8996329.1"/>
    <property type="molecule type" value="Genomic_DNA"/>
</dbReference>
<gene>
    <name evidence="1" type="ORF">SCF082_LOCUS4726</name>
    <name evidence="2" type="ORF">SCF082_LOCUS4741</name>
</gene>
<evidence type="ECO:0000313" key="2">
    <source>
        <dbReference type="EMBL" id="CAK8996329.1"/>
    </source>
</evidence>
<dbReference type="Proteomes" id="UP001642464">
    <property type="component" value="Unassembled WGS sequence"/>
</dbReference>
<name>A0ABP0I192_9DINO</name>